<reference evidence="3" key="1">
    <citation type="submission" date="2021-06" db="EMBL/GenBank/DDBJ databases">
        <authorList>
            <person name="Kallberg Y."/>
            <person name="Tangrot J."/>
            <person name="Rosling A."/>
        </authorList>
    </citation>
    <scope>NUCLEOTIDE SEQUENCE</scope>
    <source>
        <strain evidence="3">UK204</strain>
    </source>
</reference>
<feature type="transmembrane region" description="Helical" evidence="2">
    <location>
        <begin position="694"/>
        <end position="717"/>
    </location>
</feature>
<dbReference type="Proteomes" id="UP000789570">
    <property type="component" value="Unassembled WGS sequence"/>
</dbReference>
<dbReference type="GO" id="GO:0098703">
    <property type="term" value="P:calcium ion import across plasma membrane"/>
    <property type="evidence" value="ECO:0007669"/>
    <property type="project" value="TreeGrafter"/>
</dbReference>
<dbReference type="GO" id="GO:0005216">
    <property type="term" value="F:monoatomic ion channel activity"/>
    <property type="evidence" value="ECO:0007669"/>
    <property type="project" value="InterPro"/>
</dbReference>
<dbReference type="AlphaFoldDB" id="A0A9N9FT67"/>
<dbReference type="PANTHER" id="PTHR10582">
    <property type="entry name" value="TRANSIENT RECEPTOR POTENTIAL ION CHANNEL PROTEIN"/>
    <property type="match status" value="1"/>
</dbReference>
<feature type="transmembrane region" description="Helical" evidence="2">
    <location>
        <begin position="823"/>
        <end position="845"/>
    </location>
</feature>
<keyword evidence="1" id="KW-0677">Repeat</keyword>
<keyword evidence="2" id="KW-0472">Membrane</keyword>
<protein>
    <submittedName>
        <fullName evidence="3">13947_t:CDS:1</fullName>
    </submittedName>
</protein>
<organism evidence="3 4">
    <name type="scientific">Funneliformis caledonium</name>
    <dbReference type="NCBI Taxonomy" id="1117310"/>
    <lineage>
        <taxon>Eukaryota</taxon>
        <taxon>Fungi</taxon>
        <taxon>Fungi incertae sedis</taxon>
        <taxon>Mucoromycota</taxon>
        <taxon>Glomeromycotina</taxon>
        <taxon>Glomeromycetes</taxon>
        <taxon>Glomerales</taxon>
        <taxon>Glomeraceae</taxon>
        <taxon>Funneliformis</taxon>
    </lineage>
</organism>
<feature type="transmembrane region" description="Helical" evidence="2">
    <location>
        <begin position="750"/>
        <end position="778"/>
    </location>
</feature>
<dbReference type="GO" id="GO:0005886">
    <property type="term" value="C:plasma membrane"/>
    <property type="evidence" value="ECO:0007669"/>
    <property type="project" value="TreeGrafter"/>
</dbReference>
<name>A0A9N9FT67_9GLOM</name>
<keyword evidence="2" id="KW-1133">Transmembrane helix</keyword>
<evidence type="ECO:0000256" key="1">
    <source>
        <dbReference type="ARBA" id="ARBA00022737"/>
    </source>
</evidence>
<dbReference type="PANTHER" id="PTHR10582:SF2">
    <property type="entry name" value="INACTIVE"/>
    <property type="match status" value="1"/>
</dbReference>
<feature type="transmembrane region" description="Helical" evidence="2">
    <location>
        <begin position="927"/>
        <end position="952"/>
    </location>
</feature>
<keyword evidence="2" id="KW-0812">Transmembrane</keyword>
<comment type="caution">
    <text evidence="3">The sequence shown here is derived from an EMBL/GenBank/DDBJ whole genome shotgun (WGS) entry which is preliminary data.</text>
</comment>
<keyword evidence="4" id="KW-1185">Reference proteome</keyword>
<dbReference type="EMBL" id="CAJVPQ010001493">
    <property type="protein sequence ID" value="CAG8555780.1"/>
    <property type="molecule type" value="Genomic_DNA"/>
</dbReference>
<proteinExistence type="predicted"/>
<dbReference type="InterPro" id="IPR024862">
    <property type="entry name" value="TRPV"/>
</dbReference>
<sequence>MSHIIDIDYRKFETENICKIFYSPRMEYIVTWNQIDHSIVGWLNNKLDKLEPEVYYKANLKAKKNYKIISISDSKHVSIFWEREGINYNAFIDLNGIEYFYGNENNEKIIEPVIKGDFSLGGCYLLTGDYLSYKQDPEDNYVFSLYEVHPENYKRKSTFKIYRLASVFFSRIRLDDLLFDKLFLTYKDTRILSQWNLSLENKLENQYPLDVDLRFSEIKYLINESLLVIYGPVKDEDTYKICVYSGETRVMISQYKMENVITYINFLNVRKKLWLLISIKDFIDNHDEYVLMNPYSLTENIDIGHLFAEIDKPIFFYEEMVRKKRKCESELVILSITGSLEINKELVERREKEENEVMKIITFNGKNLLIKDFDYDKVENLLTDPSKYPMSSVINNALITLISKHDNLYRSPSPSEQMLYGKNYVWKLSYRTVEILQFDNKPFCKFINFPYVVFICEILDDDLVMVCNRGIIIWTYESADNGIKMKYYSENPLWLRNNLFNYESMISCNDSYELFLKPPNFKHIFKSKESIQTTNGKYFPFVDLYKSYINDKKILRIYSKEILESFDIEANEIDEKYKAVSVLDKYLETYNESPFINVGFLYLLIKKLQDPKTNKSFLSLYLKKIISTVPIFLDQRQDPSIPIYSDLLPYWSELLIRPPSTLFIDEIIKRKSFDFYKRIDIQALIDYKWYVFGIHYYLLMWMIYSVFFGCFTVAASVSQDAIDFNTQKMLLQISIVFGFIQLYFEIREFIWAPLIYIFHIWNFFGAYILPIITSMLWIKDGQSSTGLVISSNLLLEIKFILYFRPIKLFGVYFQIILGVARRVFPFLLILGGIVLTYAHSLHILLRPDSNVSLDNFVDNNDSNNPWNLVPRFYSIENGVISETPLMILPPDSNTNMFTWFDTTVLAIYFYLTGDSGAFSNRSLRENYLLIILMVTFSFFTSVYLMNLFIGLLSNAIELENTEANFYRQRAEVLAEIELFYLFPNQRRWISWFPDWIITKKELRRMVKNVKDGEWYDQDEPFLNNQLLEEIGMLGSEDIKEGTLAELRELARKFNENGSLHKIIRDSIEKLKKMLECVEERDEGAPENYDPKWKFQFTVITSIM</sequence>
<accession>A0A9N9FT67</accession>
<dbReference type="OrthoDB" id="2352140at2759"/>
<evidence type="ECO:0000313" key="4">
    <source>
        <dbReference type="Proteomes" id="UP000789570"/>
    </source>
</evidence>
<gene>
    <name evidence="3" type="ORF">FCALED_LOCUS6348</name>
</gene>
<evidence type="ECO:0000256" key="2">
    <source>
        <dbReference type="SAM" id="Phobius"/>
    </source>
</evidence>
<evidence type="ECO:0000313" key="3">
    <source>
        <dbReference type="EMBL" id="CAG8555780.1"/>
    </source>
</evidence>